<evidence type="ECO:0000313" key="2">
    <source>
        <dbReference type="EMBL" id="CAG9840248.1"/>
    </source>
</evidence>
<feature type="region of interest" description="Disordered" evidence="1">
    <location>
        <begin position="1"/>
        <end position="42"/>
    </location>
</feature>
<feature type="compositionally biased region" description="Basic and acidic residues" evidence="1">
    <location>
        <begin position="8"/>
        <end position="17"/>
    </location>
</feature>
<keyword evidence="3" id="KW-1185">Reference proteome</keyword>
<feature type="region of interest" description="Disordered" evidence="1">
    <location>
        <begin position="188"/>
        <end position="209"/>
    </location>
</feature>
<accession>A0A9N9TCP1</accession>
<dbReference type="EMBL" id="OU898284">
    <property type="protein sequence ID" value="CAG9840248.1"/>
    <property type="molecule type" value="Genomic_DNA"/>
</dbReference>
<evidence type="ECO:0000313" key="3">
    <source>
        <dbReference type="Proteomes" id="UP001153709"/>
    </source>
</evidence>
<sequence length="209" mass="23740">MKSMNKPPKLEDLKSDEEFLTASDTTLQHSRSSSYNTASECEHRYSPWWEHGKEDIGKDIAKEKMVLAVGLPELPLAKEVLKPSPEVPPGKVVREVTETTHLKVQQSHSLGVASFVLTSETVRENKPGEATKKEEVIKITSDDGKETIIPIHVENRVQLDGQELERRLKEVEECEHIKTCIKEAAEEALGRKDKKSGKPYWWDKDIEQK</sequence>
<evidence type="ECO:0000256" key="1">
    <source>
        <dbReference type="SAM" id="MobiDB-lite"/>
    </source>
</evidence>
<organism evidence="2 3">
    <name type="scientific">Diabrotica balteata</name>
    <name type="common">Banded cucumber beetle</name>
    <dbReference type="NCBI Taxonomy" id="107213"/>
    <lineage>
        <taxon>Eukaryota</taxon>
        <taxon>Metazoa</taxon>
        <taxon>Ecdysozoa</taxon>
        <taxon>Arthropoda</taxon>
        <taxon>Hexapoda</taxon>
        <taxon>Insecta</taxon>
        <taxon>Pterygota</taxon>
        <taxon>Neoptera</taxon>
        <taxon>Endopterygota</taxon>
        <taxon>Coleoptera</taxon>
        <taxon>Polyphaga</taxon>
        <taxon>Cucujiformia</taxon>
        <taxon>Chrysomeloidea</taxon>
        <taxon>Chrysomelidae</taxon>
        <taxon>Galerucinae</taxon>
        <taxon>Diabroticina</taxon>
        <taxon>Diabroticites</taxon>
        <taxon>Diabrotica</taxon>
    </lineage>
</organism>
<protein>
    <submittedName>
        <fullName evidence="2">Uncharacterized protein</fullName>
    </submittedName>
</protein>
<name>A0A9N9TCP1_DIABA</name>
<dbReference type="OrthoDB" id="6728502at2759"/>
<reference evidence="2" key="1">
    <citation type="submission" date="2022-01" db="EMBL/GenBank/DDBJ databases">
        <authorList>
            <person name="King R."/>
        </authorList>
    </citation>
    <scope>NUCLEOTIDE SEQUENCE</scope>
</reference>
<feature type="compositionally biased region" description="Polar residues" evidence="1">
    <location>
        <begin position="22"/>
        <end position="39"/>
    </location>
</feature>
<proteinExistence type="predicted"/>
<dbReference type="AlphaFoldDB" id="A0A9N9TCP1"/>
<dbReference type="Proteomes" id="UP001153709">
    <property type="component" value="Chromosome 9"/>
</dbReference>
<gene>
    <name evidence="2" type="ORF">DIABBA_LOCUS12905</name>
</gene>